<protein>
    <submittedName>
        <fullName evidence="1">Uncharacterized protein</fullName>
    </submittedName>
</protein>
<dbReference type="Proteomes" id="UP001419268">
    <property type="component" value="Unassembled WGS sequence"/>
</dbReference>
<reference evidence="1 2" key="1">
    <citation type="submission" date="2024-01" db="EMBL/GenBank/DDBJ databases">
        <title>Genome assemblies of Stephania.</title>
        <authorList>
            <person name="Yang L."/>
        </authorList>
    </citation>
    <scope>NUCLEOTIDE SEQUENCE [LARGE SCALE GENOMIC DNA]</scope>
    <source>
        <strain evidence="1">JXDWG</strain>
        <tissue evidence="1">Leaf</tissue>
    </source>
</reference>
<evidence type="ECO:0000313" key="2">
    <source>
        <dbReference type="Proteomes" id="UP001419268"/>
    </source>
</evidence>
<gene>
    <name evidence="1" type="ORF">Scep_024100</name>
</gene>
<proteinExistence type="predicted"/>
<evidence type="ECO:0000313" key="1">
    <source>
        <dbReference type="EMBL" id="KAK9100670.1"/>
    </source>
</evidence>
<accession>A0AAP0EYP6</accession>
<sequence length="246" mass="27677">MGAHSSQQQNNVLVELIQEVKGTLEFRLDRIEDFLVSIDGRLCRMSEAFSRTGGDVGAGLETLHKDMDNLMKRANEVARKAESSRKITKEFVEIFDPSVIFCIVASSSWDVVRDCSFVPSCSPKEKLGSEKMSIDHHSENHFEHISAPTPNRTGSMVSFRGIEHGHEFFPSETTFLGRLELDITYKSGVPIIAMPMHIDQPMNARLVVELCVGLEAKRVKRYKGYVEEGRIAREVTSGSEWKAHSF</sequence>
<dbReference type="Gene3D" id="3.40.50.2000">
    <property type="entry name" value="Glycogen Phosphorylase B"/>
    <property type="match status" value="1"/>
</dbReference>
<organism evidence="1 2">
    <name type="scientific">Stephania cephalantha</name>
    <dbReference type="NCBI Taxonomy" id="152367"/>
    <lineage>
        <taxon>Eukaryota</taxon>
        <taxon>Viridiplantae</taxon>
        <taxon>Streptophyta</taxon>
        <taxon>Embryophyta</taxon>
        <taxon>Tracheophyta</taxon>
        <taxon>Spermatophyta</taxon>
        <taxon>Magnoliopsida</taxon>
        <taxon>Ranunculales</taxon>
        <taxon>Menispermaceae</taxon>
        <taxon>Menispermoideae</taxon>
        <taxon>Cissampelideae</taxon>
        <taxon>Stephania</taxon>
    </lineage>
</organism>
<name>A0AAP0EYP6_9MAGN</name>
<dbReference type="SUPFAM" id="SSF53756">
    <property type="entry name" value="UDP-Glycosyltransferase/glycogen phosphorylase"/>
    <property type="match status" value="1"/>
</dbReference>
<dbReference type="EMBL" id="JBBNAG010000010">
    <property type="protein sequence ID" value="KAK9100670.1"/>
    <property type="molecule type" value="Genomic_DNA"/>
</dbReference>
<keyword evidence="2" id="KW-1185">Reference proteome</keyword>
<dbReference type="AlphaFoldDB" id="A0AAP0EYP6"/>
<comment type="caution">
    <text evidence="1">The sequence shown here is derived from an EMBL/GenBank/DDBJ whole genome shotgun (WGS) entry which is preliminary data.</text>
</comment>